<name>A0ABT8DXX9_9BURK</name>
<evidence type="ECO:0000259" key="6">
    <source>
        <dbReference type="SMART" id="SM00650"/>
    </source>
</evidence>
<dbReference type="NCBIfam" id="TIGR00080">
    <property type="entry name" value="pimt"/>
    <property type="match status" value="1"/>
</dbReference>
<dbReference type="RefSeq" id="WP_290360657.1">
    <property type="nucleotide sequence ID" value="NZ_JAUHHC010000005.1"/>
</dbReference>
<dbReference type="SUPFAM" id="SSF159501">
    <property type="entry name" value="EreA/ChaN-like"/>
    <property type="match status" value="1"/>
</dbReference>
<evidence type="ECO:0000256" key="4">
    <source>
        <dbReference type="ARBA" id="ARBA00022691"/>
    </source>
</evidence>
<dbReference type="EC" id="2.1.1.77" evidence="5"/>
<dbReference type="GO" id="GO:0004719">
    <property type="term" value="F:protein-L-isoaspartate (D-aspartate) O-methyltransferase activity"/>
    <property type="evidence" value="ECO:0007669"/>
    <property type="project" value="UniProtKB-EC"/>
</dbReference>
<dbReference type="SMART" id="SM00650">
    <property type="entry name" value="rADc"/>
    <property type="match status" value="1"/>
</dbReference>
<dbReference type="PANTHER" id="PTHR31299:SF0">
    <property type="entry name" value="ESTERASE, PUTATIVE (AFU_ORTHOLOGUE AFUA_1G05850)-RELATED"/>
    <property type="match status" value="1"/>
</dbReference>
<dbReference type="InterPro" id="IPR000682">
    <property type="entry name" value="PCMT"/>
</dbReference>
<comment type="caution">
    <text evidence="7">The sequence shown here is derived from an EMBL/GenBank/DDBJ whole genome shotgun (WGS) entry which is preliminary data.</text>
</comment>
<dbReference type="InterPro" id="IPR052036">
    <property type="entry name" value="Hydrolase/PRTase-associated"/>
</dbReference>
<evidence type="ECO:0000313" key="8">
    <source>
        <dbReference type="Proteomes" id="UP001228044"/>
    </source>
</evidence>
<gene>
    <name evidence="5" type="primary">pcm</name>
    <name evidence="7" type="ORF">QWJ38_18845</name>
</gene>
<dbReference type="InterPro" id="IPR007815">
    <property type="entry name" value="Emycin_Estase"/>
</dbReference>
<dbReference type="Pfam" id="PF05139">
    <property type="entry name" value="Erythro_esteras"/>
    <property type="match status" value="1"/>
</dbReference>
<sequence>MTESAAGSAEESWVARRQRMVASQIANRGVRAPAVLEAMREVPRERFVDAALAEFAYEDSPLPIGQGQTISQPYIVAAMLEAARVARGDTVLEVGAGSGYATAVLSRIAARVCAIERHEALARLARQRLDALGYANVELIVGDGSSGWPGPLCFDVILVSAAGPEVPATLKEQLTIGGRLVMPVGERGRQRLVRLTRLDEQRYEQELIAPVQFVPLIGAHGWPEDERLPALLAAAAEPLPDIEDPAFGRLFDRYADRRVVMLGEATHGSSEFYRARAAITRRLVAEHGFEIVAVEADWPDAAAIDRHVRAREEAGAAPAGTPPFQRFPRWLWRNRDFAQFVGWLRRHNAAHERADGAVGFYGLDLYNLRGSIAAVLDYLDRVDPEAAQIARARYGCLTPWQQDPATYGRAARQPAFERCEAGVIAQCRELLQRRLGDAPADDDRFLDATQNARLIVAAERYYRVMYYGGADSWNLRDSHMFDTLRRLLDFRGPHAKAVVWAHNSHIGDARQTDMGSMRNEHNIGQLARQHFGEDRVALIGFGTHAGTVAAASDWDGEMQVMNLRPSLPDSYERICHDAALPQFLLDLSALRGGRRPALQRQLLEPRLERYVGVIYRPDSERWSHYAESTLPLQYDGFVWFDRTHALTPLPERPAAGQQLPDLYPFGL</sequence>
<evidence type="ECO:0000313" key="7">
    <source>
        <dbReference type="EMBL" id="MDN3922354.1"/>
    </source>
</evidence>
<dbReference type="InterPro" id="IPR029063">
    <property type="entry name" value="SAM-dependent_MTases_sf"/>
</dbReference>
<organism evidence="7 8">
    <name type="scientific">Roseateles violae</name>
    <dbReference type="NCBI Taxonomy" id="3058042"/>
    <lineage>
        <taxon>Bacteria</taxon>
        <taxon>Pseudomonadati</taxon>
        <taxon>Pseudomonadota</taxon>
        <taxon>Betaproteobacteria</taxon>
        <taxon>Burkholderiales</taxon>
        <taxon>Sphaerotilaceae</taxon>
        <taxon>Roseateles</taxon>
    </lineage>
</organism>
<keyword evidence="4 5" id="KW-0949">S-adenosyl-L-methionine</keyword>
<dbReference type="CDD" id="cd14728">
    <property type="entry name" value="Ere-like"/>
    <property type="match status" value="1"/>
</dbReference>
<evidence type="ECO:0000256" key="1">
    <source>
        <dbReference type="ARBA" id="ARBA00005369"/>
    </source>
</evidence>
<dbReference type="GO" id="GO:0032259">
    <property type="term" value="P:methylation"/>
    <property type="evidence" value="ECO:0007669"/>
    <property type="project" value="UniProtKB-KW"/>
</dbReference>
<feature type="domain" description="Ribosomal RNA adenine methylase transferase N-terminal" evidence="6">
    <location>
        <begin position="75"/>
        <end position="199"/>
    </location>
</feature>
<dbReference type="InterPro" id="IPR020598">
    <property type="entry name" value="rRNA_Ade_methylase_Trfase_N"/>
</dbReference>
<dbReference type="Pfam" id="PF01135">
    <property type="entry name" value="PCMT"/>
    <property type="match status" value="1"/>
</dbReference>
<dbReference type="SUPFAM" id="SSF53335">
    <property type="entry name" value="S-adenosyl-L-methionine-dependent methyltransferases"/>
    <property type="match status" value="1"/>
</dbReference>
<proteinExistence type="inferred from homology"/>
<keyword evidence="2 5" id="KW-0489">Methyltransferase</keyword>
<comment type="catalytic activity">
    <reaction evidence="5">
        <text>[protein]-L-isoaspartate + S-adenosyl-L-methionine = [protein]-L-isoaspartate alpha-methyl ester + S-adenosyl-L-homocysteine</text>
        <dbReference type="Rhea" id="RHEA:12705"/>
        <dbReference type="Rhea" id="RHEA-COMP:12143"/>
        <dbReference type="Rhea" id="RHEA-COMP:12144"/>
        <dbReference type="ChEBI" id="CHEBI:57856"/>
        <dbReference type="ChEBI" id="CHEBI:59789"/>
        <dbReference type="ChEBI" id="CHEBI:90596"/>
        <dbReference type="ChEBI" id="CHEBI:90598"/>
        <dbReference type="EC" id="2.1.1.77"/>
    </reaction>
</comment>
<dbReference type="PANTHER" id="PTHR31299">
    <property type="entry name" value="ESTERASE, PUTATIVE (AFU_ORTHOLOGUE AFUA_1G05850)-RELATED"/>
    <property type="match status" value="1"/>
</dbReference>
<comment type="subcellular location">
    <subcellularLocation>
        <location evidence="5">Cytoplasm</location>
    </subcellularLocation>
</comment>
<feature type="active site" evidence="5">
    <location>
        <position position="71"/>
    </location>
</feature>
<keyword evidence="5" id="KW-0963">Cytoplasm</keyword>
<keyword evidence="8" id="KW-1185">Reference proteome</keyword>
<evidence type="ECO:0000256" key="3">
    <source>
        <dbReference type="ARBA" id="ARBA00022679"/>
    </source>
</evidence>
<accession>A0ABT8DXX9</accession>
<evidence type="ECO:0000256" key="5">
    <source>
        <dbReference type="HAMAP-Rule" id="MF_00090"/>
    </source>
</evidence>
<dbReference type="CDD" id="cd02440">
    <property type="entry name" value="AdoMet_MTases"/>
    <property type="match status" value="1"/>
</dbReference>
<protein>
    <recommendedName>
        <fullName evidence="5">Protein-L-isoaspartate O-methyltransferase</fullName>
        <ecNumber evidence="5">2.1.1.77</ecNumber>
    </recommendedName>
    <alternativeName>
        <fullName evidence="5">L-isoaspartyl protein carboxyl methyltransferase</fullName>
    </alternativeName>
    <alternativeName>
        <fullName evidence="5">Protein L-isoaspartyl methyltransferase</fullName>
    </alternativeName>
    <alternativeName>
        <fullName evidence="5">Protein-beta-aspartate methyltransferase</fullName>
        <shortName evidence="5">PIMT</shortName>
    </alternativeName>
</protein>
<dbReference type="Gene3D" id="3.30.1870.10">
    <property type="entry name" value="EreA-like, domain 2"/>
    <property type="match status" value="1"/>
</dbReference>
<dbReference type="Proteomes" id="UP001228044">
    <property type="component" value="Unassembled WGS sequence"/>
</dbReference>
<comment type="similarity">
    <text evidence="1 5">Belongs to the methyltransferase superfamily. L-isoaspartyl/D-aspartyl protein methyltransferase family.</text>
</comment>
<comment type="function">
    <text evidence="5">Catalyzes the methyl esterification of L-isoaspartyl residues in peptides and proteins that result from spontaneous decomposition of normal L-aspartyl and L-asparaginyl residues. It plays a role in the repair and/or degradation of damaged proteins.</text>
</comment>
<keyword evidence="3 5" id="KW-0808">Transferase</keyword>
<dbReference type="Gene3D" id="3.40.50.150">
    <property type="entry name" value="Vaccinia Virus protein VP39"/>
    <property type="match status" value="1"/>
</dbReference>
<dbReference type="Gene3D" id="3.40.1660.10">
    <property type="entry name" value="EreA-like (biosynthetic domain)"/>
    <property type="match status" value="1"/>
</dbReference>
<reference evidence="7 8" key="1">
    <citation type="submission" date="2023-06" db="EMBL/GenBank/DDBJ databases">
        <title>Pelomonas sp. PFR6 16S ribosomal RNA gene Genome sequencing and assembly.</title>
        <authorList>
            <person name="Woo H."/>
        </authorList>
    </citation>
    <scope>NUCLEOTIDE SEQUENCE [LARGE SCALE GENOMIC DNA]</scope>
    <source>
        <strain evidence="7 8">PFR6</strain>
    </source>
</reference>
<evidence type="ECO:0000256" key="2">
    <source>
        <dbReference type="ARBA" id="ARBA00022603"/>
    </source>
</evidence>
<dbReference type="HAMAP" id="MF_00090">
    <property type="entry name" value="PIMT"/>
    <property type="match status" value="1"/>
</dbReference>
<dbReference type="NCBIfam" id="NF001453">
    <property type="entry name" value="PRK00312.1"/>
    <property type="match status" value="1"/>
</dbReference>
<dbReference type="EMBL" id="JAUHHC010000005">
    <property type="protein sequence ID" value="MDN3922354.1"/>
    <property type="molecule type" value="Genomic_DNA"/>
</dbReference>